<comment type="similarity">
    <text evidence="1">Belongs to the N(4)/N(6)-methyltransferase family.</text>
</comment>
<dbReference type="InterPro" id="IPR038718">
    <property type="entry name" value="SNF2-like_sf"/>
</dbReference>
<dbReference type="HOGENOM" id="CLU_001118_0_0_4"/>
<dbReference type="EMBL" id="CP000621">
    <property type="protein sequence ID" value="ABO60623.1"/>
    <property type="molecule type" value="Genomic_DNA"/>
</dbReference>
<evidence type="ECO:0000256" key="3">
    <source>
        <dbReference type="SAM" id="MobiDB-lite"/>
    </source>
</evidence>
<keyword evidence="2" id="KW-0175">Coiled coil</keyword>
<dbReference type="PRINTS" id="PR00507">
    <property type="entry name" value="N12N6MTFRASE"/>
</dbReference>
<dbReference type="GO" id="GO:0003677">
    <property type="term" value="F:DNA binding"/>
    <property type="evidence" value="ECO:0007669"/>
    <property type="project" value="InterPro"/>
</dbReference>
<dbReference type="InterPro" id="IPR052933">
    <property type="entry name" value="DNA_Protect_Modify"/>
</dbReference>
<dbReference type="PROSITE" id="PS51192">
    <property type="entry name" value="HELICASE_ATP_BIND_1"/>
    <property type="match status" value="1"/>
</dbReference>
<dbReference type="Pfam" id="PF02384">
    <property type="entry name" value="N6_Mtase"/>
    <property type="match status" value="1"/>
</dbReference>
<dbReference type="InterPro" id="IPR000330">
    <property type="entry name" value="SNF2_N"/>
</dbReference>
<keyword evidence="6" id="KW-0614">Plasmid</keyword>
<organism evidence="6 7">
    <name type="scientific">Burkholderia vietnamiensis (strain G4 / LMG 22486)</name>
    <name type="common">Burkholderia cepacia (strain R1808)</name>
    <dbReference type="NCBI Taxonomy" id="269482"/>
    <lineage>
        <taxon>Bacteria</taxon>
        <taxon>Pseudomonadati</taxon>
        <taxon>Pseudomonadota</taxon>
        <taxon>Betaproteobacteria</taxon>
        <taxon>Burkholderiales</taxon>
        <taxon>Burkholderiaceae</taxon>
        <taxon>Burkholderia</taxon>
        <taxon>Burkholderia cepacia complex</taxon>
    </lineage>
</organism>
<evidence type="ECO:0000313" key="6">
    <source>
        <dbReference type="EMBL" id="ABO60623.1"/>
    </source>
</evidence>
<evidence type="ECO:0000259" key="4">
    <source>
        <dbReference type="PROSITE" id="PS51192"/>
    </source>
</evidence>
<dbReference type="Pfam" id="PF00176">
    <property type="entry name" value="SNF2-rel_dom"/>
    <property type="match status" value="1"/>
</dbReference>
<feature type="region of interest" description="Disordered" evidence="3">
    <location>
        <begin position="66"/>
        <end position="91"/>
    </location>
</feature>
<dbReference type="PANTHER" id="PTHR41313:SF1">
    <property type="entry name" value="DNA METHYLASE ADENINE-SPECIFIC DOMAIN-CONTAINING PROTEIN"/>
    <property type="match status" value="1"/>
</dbReference>
<name>A4JWH0_BURVG</name>
<evidence type="ECO:0000256" key="1">
    <source>
        <dbReference type="ARBA" id="ARBA00006594"/>
    </source>
</evidence>
<dbReference type="SUPFAM" id="SSF52540">
    <property type="entry name" value="P-loop containing nucleoside triphosphate hydrolases"/>
    <property type="match status" value="2"/>
</dbReference>
<feature type="domain" description="Helicase C-terminal" evidence="5">
    <location>
        <begin position="1376"/>
        <end position="1550"/>
    </location>
</feature>
<accession>A4JWH0</accession>
<dbReference type="InterPro" id="IPR003356">
    <property type="entry name" value="DNA_methylase_A-5"/>
</dbReference>
<evidence type="ECO:0000313" key="7">
    <source>
        <dbReference type="Proteomes" id="UP000002287"/>
    </source>
</evidence>
<dbReference type="Gene3D" id="3.40.50.150">
    <property type="entry name" value="Vaccinia Virus protein VP39"/>
    <property type="match status" value="1"/>
</dbReference>
<dbReference type="Gene3D" id="3.40.50.10810">
    <property type="entry name" value="Tandem AAA-ATPase domain"/>
    <property type="match status" value="2"/>
</dbReference>
<reference evidence="6 7" key="1">
    <citation type="submission" date="2007-03" db="EMBL/GenBank/DDBJ databases">
        <title>Complete sequence of plasmid pBVIE05 of Burkholderia vietnamiensis G4.</title>
        <authorList>
            <consortium name="US DOE Joint Genome Institute"/>
            <person name="Copeland A."/>
            <person name="Lucas S."/>
            <person name="Lapidus A."/>
            <person name="Barry K."/>
            <person name="Detter J.C."/>
            <person name="Glavina del Rio T."/>
            <person name="Hammon N."/>
            <person name="Israni S."/>
            <person name="Dalin E."/>
            <person name="Tice H."/>
            <person name="Pitluck S."/>
            <person name="Chain P."/>
            <person name="Malfatti S."/>
            <person name="Shin M."/>
            <person name="Vergez L."/>
            <person name="Schmutz J."/>
            <person name="Larimer F."/>
            <person name="Land M."/>
            <person name="Hauser L."/>
            <person name="Kyrpides N."/>
            <person name="Tiedje J."/>
            <person name="Richardson P."/>
        </authorList>
    </citation>
    <scope>NUCLEOTIDE SEQUENCE [LARGE SCALE GENOMIC DNA]</scope>
    <source>
        <strain evidence="7">G4 / LMG 22486</strain>
        <plasmid evidence="6 7">pBVIE05</plasmid>
    </source>
</reference>
<dbReference type="SMART" id="SM00487">
    <property type="entry name" value="DEXDc"/>
    <property type="match status" value="1"/>
</dbReference>
<dbReference type="InterPro" id="IPR027417">
    <property type="entry name" value="P-loop_NTPase"/>
</dbReference>
<dbReference type="InterPro" id="IPR029063">
    <property type="entry name" value="SAM-dependent_MTases_sf"/>
</dbReference>
<proteinExistence type="inferred from homology"/>
<protein>
    <submittedName>
        <fullName evidence="6">SNF2-related protein</fullName>
    </submittedName>
</protein>
<dbReference type="PANTHER" id="PTHR41313">
    <property type="entry name" value="ADENINE-SPECIFIC METHYLTRANSFERASE"/>
    <property type="match status" value="1"/>
</dbReference>
<dbReference type="GO" id="GO:0008170">
    <property type="term" value="F:N-methyltransferase activity"/>
    <property type="evidence" value="ECO:0007669"/>
    <property type="project" value="InterPro"/>
</dbReference>
<dbReference type="InterPro" id="IPR014001">
    <property type="entry name" value="Helicase_ATP-bd"/>
</dbReference>
<feature type="coiled-coil region" evidence="2">
    <location>
        <begin position="1631"/>
        <end position="1658"/>
    </location>
</feature>
<dbReference type="PROSITE" id="PS51194">
    <property type="entry name" value="HELICASE_CTER"/>
    <property type="match status" value="1"/>
</dbReference>
<dbReference type="InterPro" id="IPR001650">
    <property type="entry name" value="Helicase_C-like"/>
</dbReference>
<gene>
    <name evidence="6" type="ordered locus">Bcep1808_7753</name>
</gene>
<sequence>MTLLILDDASNVASDLQRLRLAGEAAKLITERAALSTETADVMRALQIGKRLREIAMALGLRAATPAPAPTPVSGRTEPTGEFYPEEGKRTLGQRQKDNNAAIALMREIKATGRAVTDADRAILAKYSGSGGGLTAADGLTGSPHEYYTPKAIASAMWDLLGELGFAGGSVLDPSAGGGVFTATRPKTAVMTQVELDETSGTINGLINDGPTVNTTVSPFEAIAASTPDEIYDAVITNVPFGNNAMRGGNEKKDARFQKANLQEYFVLRTLQKLKPGGLAAFIVPKSVVSGTGAKERKLRLNASLMAEFVGGYRLPNSIFTTAAADVTTDLIVFRKFSRATAQKVEELQAQNPALLSESRVLWDEFLSGKYFVGAGHKYILGEEGTTNGKYGEVAAVINDDTIANIAKMIRRFGPSHIDWEKLDAAETAPILYKDGDVIRASGQTLHMKDGEWVALDSKLAADAEMVGIATKVQNPLDAVNNGVTWEQASSYVDYATNNGDYGNIPDWLLATRKALDTMPGDNQPWWEAVAAGMAAMNLMQDADSVEPLNYVTTYPVLSAQLAKVQSYGNKTFAKGSRLIKDALLSIRSVRYKGEFTAFWRGEIQANMEAVALTPTQLYEKVKYEAEDETGYVPVEKLREAFSDFDPLTSDEWCVSADGQSVTSAADYYTGSYATFLAQANADLDAATDPDVRAKIVRQIEAAKERINVVDVSKMTFSLFTPHVTNLQKLEFLKQYVSKDIFLTTDANGREVFDIKQQKPGSYASAEDMATYKAMQRFVKGYLKNQNITTQSKQSDVEADPEREAALVQRIKGIADAAKAQFDAWARANEEIQVSLHNKLNSPDALRFIEEPDGTPLDIPNLNTTTFRPHPYQYAAARKYARHFSGVLGFDVGLGKTLTSLATVQYTQAIGVKKKTVFVVPNSTLTNWKKEAGKAYLDTSDCLFVGIVQGKDGKDKVDNAQVKADLGMIRENRHGKIFMTLEAFKLIPLREETLDAYVTYLTENDDAYLLAEEDENKKRANIAADSKAAKAKSLGEKSGALPYFEDMGIDSLVLDEAHNYKNSKMTSSEFKGAKYLADPSKSQRGMDMQAKAWYVRGLTPRNDGVLSLTATPVTNSPLEVYSMLTLALGEREVNNMYGVTGADSFMAGACDIEERDEENIVGRVRPVRVFTGLQNAGLLRRLLQTSALIKTAEDVKADGINISVPEYEEIATGVDIGEEAFARIMDYKDEYLDAVEAMKGGSATPEQKLAGSPFNLIRKMTRVINDPELDSGIFVFKTDPSQADGAQKAIDAFNKKNIVEERDYDDPNADPADVKTKIVKDTETGDAIAKFLVTVRARMASGGAIELLSVDFASQDVLLKLLEKEGIEPGINVSPKLAAVIENVKAEAATPRHMGRAKQIIFCDELSLHHKIRIAVANAIGLSQSKVKIVNAVSVDVAGMQDVQDGYNADGDENKYEIVIANKKAEVGINLQKGTQAIHHMTIGWTPDSIHQRNGRGVRQGNPVDSVNVYHYDADGTFDAYKRKLVGIKADWIGSLMKGDSSKIKIEGDMSSSDYEMLANAVGDASAMDRINEEIALRNKRQRAATSRTTQLQSVRIIEAQMKWLGRFGADAKGDERQGFAAWVNSKITVVTGTRDKIDALQERLNETKSDLMAARLSKQIRELSGLLESQVAVLAGLTTGPKHLPQTRNGYATITDAEKETAAYANYRKDLNIARRMMDEAAVSFNNRTDDGYAAEALDKFRAGDAQIINGALVAVGTLVEHQNALLVVQKPTRYGDTGLLGFNPADRSTTDLFRLTGAKFIDRGGEGWTDAVSRAVAADVATIEANTDGFSADSDNLYSMMVSDVRDAMPVAIPSSSLWRDSFAFKTPMFPYALEPNAAGGALIERIKAEQAAAITERRDRYVTVSDLRLIGPATDLSTKARAAAVQAYCLTHNVRATGQDLTSIDSHLTLQEVVSSLGLDDAFFAALPDGVASCKTPEELDAWALAWFNTQTAWLEVGDLSNALGFDMRRYREQQSKIDDGRERWISVGSDARTALGGPARAALQRAIEGGLFVDEILATAARHSYATYMPTTFLADGVSRKLAETLFEEGDHIELKVGVDEVRAALMVPKSARLYVETWADAINMAMALFSGSWASMVGWAKVAKAARAADTAGTDVKGILALLEQQPGVISARIATDDYFFPGDKWTRGSFRYEAGKYVNLALVQGGAASNKIAVKGAEGLQGRTFNSSNKAFRIAVESGQTFSNGSPVASLESLLNHLGLSMADYQA</sequence>
<geneLocation type="plasmid" evidence="6 7">
    <name>pBVIE05</name>
</geneLocation>
<dbReference type="GO" id="GO:0005524">
    <property type="term" value="F:ATP binding"/>
    <property type="evidence" value="ECO:0007669"/>
    <property type="project" value="InterPro"/>
</dbReference>
<dbReference type="KEGG" id="bvi:Bcep1808_7753"/>
<dbReference type="Proteomes" id="UP000002287">
    <property type="component" value="Plasmid pBVIE05"/>
</dbReference>
<feature type="domain" description="Helicase ATP-binding" evidence="4">
    <location>
        <begin position="877"/>
        <end position="1130"/>
    </location>
</feature>
<evidence type="ECO:0000256" key="2">
    <source>
        <dbReference type="SAM" id="Coils"/>
    </source>
</evidence>
<dbReference type="Gene3D" id="3.40.50.300">
    <property type="entry name" value="P-loop containing nucleotide triphosphate hydrolases"/>
    <property type="match status" value="1"/>
</dbReference>
<dbReference type="SUPFAM" id="SSF53335">
    <property type="entry name" value="S-adenosyl-L-methionine-dependent methyltransferases"/>
    <property type="match status" value="1"/>
</dbReference>
<evidence type="ECO:0000259" key="5">
    <source>
        <dbReference type="PROSITE" id="PS51194"/>
    </source>
</evidence>